<keyword evidence="2" id="KW-0472">Membrane</keyword>
<keyword evidence="2" id="KW-1133">Transmembrane helix</keyword>
<dbReference type="AlphaFoldDB" id="A0A7U2EVF1"/>
<feature type="compositionally biased region" description="Basic and acidic residues" evidence="1">
    <location>
        <begin position="477"/>
        <end position="493"/>
    </location>
</feature>
<protein>
    <submittedName>
        <fullName evidence="3">Uncharacterized protein</fullName>
    </submittedName>
</protein>
<dbReference type="VEuPathDB" id="FungiDB:JI435_019880"/>
<feature type="region of interest" description="Disordered" evidence="1">
    <location>
        <begin position="414"/>
        <end position="496"/>
    </location>
</feature>
<feature type="transmembrane region" description="Helical" evidence="2">
    <location>
        <begin position="20"/>
        <end position="41"/>
    </location>
</feature>
<evidence type="ECO:0000313" key="3">
    <source>
        <dbReference type="EMBL" id="QRC91790.1"/>
    </source>
</evidence>
<keyword evidence="2" id="KW-0812">Transmembrane</keyword>
<name>A0A7U2EVF1_PHANO</name>
<feature type="transmembrane region" description="Helical" evidence="2">
    <location>
        <begin position="245"/>
        <end position="265"/>
    </location>
</feature>
<sequence>MAPVEPEAAARNNIFAYAPFGGQIALVVGLTAHVLLVARRAAKSLPPTSSTRSQQPLRRRYAIIFSTLAALSLASVTTFAVIWRAMSYVDWLQTGTSNTKDGRWYLGDWVYDVDLHAQSDAVAVSKPEGFLYTCQHFVGLLASSIFFGIEGHRRNLHASTIAAFVILGATGSLGYALSLFFVTILYTPLTLHQDDSPLHDALFTPSPVVYYLPIIASMLFLYNLPTAFNEHAFLARNFSVNKISFLRWGKIAVPLLVAFAPQLVPVSLGRQHVSKTAAHRSYARVFQYLSAMSFMLYWILLFADITKHTPAEPHSTVDRLKKLVGLSVNSSLNSRILSGISEAAQLLKKISKDPIISATSTDVLFTVISLLTWTFTRDQDVESILENSMLAFLVPKHEKHVAFEEDAKLATDLQPEPEVLLDTTTPRKRGRPSKNKSILTSPAASSTGSIRRSSRRSARNTDIDSDVDSTYQPSSTTKREVAETETDGTHSEQDLVQSAESTALALFLTFAGGLGQLAAGALGAEVTGPRE</sequence>
<dbReference type="OrthoDB" id="2126185at2759"/>
<accession>A0A7U2EVF1</accession>
<feature type="transmembrane region" description="Helical" evidence="2">
    <location>
        <begin position="285"/>
        <end position="303"/>
    </location>
</feature>
<reference evidence="4" key="1">
    <citation type="journal article" date="2021" name="BMC Genomics">
        <title>Chromosome-level genome assembly and manually-curated proteome of model necrotroph Parastagonospora nodorum Sn15 reveals a genome-wide trove of candidate effector homologs, and redundancy of virulence-related functions within an accessory chromosome.</title>
        <authorList>
            <person name="Bertazzoni S."/>
            <person name="Jones D.A.B."/>
            <person name="Phan H.T."/>
            <person name="Tan K.-C."/>
            <person name="Hane J.K."/>
        </authorList>
    </citation>
    <scope>NUCLEOTIDE SEQUENCE [LARGE SCALE GENOMIC DNA]</scope>
    <source>
        <strain evidence="4">SN15 / ATCC MYA-4574 / FGSC 10173)</strain>
    </source>
</reference>
<keyword evidence="4" id="KW-1185">Reference proteome</keyword>
<feature type="transmembrane region" description="Helical" evidence="2">
    <location>
        <begin position="129"/>
        <end position="149"/>
    </location>
</feature>
<evidence type="ECO:0000256" key="2">
    <source>
        <dbReference type="SAM" id="Phobius"/>
    </source>
</evidence>
<proteinExistence type="predicted"/>
<feature type="transmembrane region" description="Helical" evidence="2">
    <location>
        <begin position="61"/>
        <end position="83"/>
    </location>
</feature>
<feature type="transmembrane region" description="Helical" evidence="2">
    <location>
        <begin position="161"/>
        <end position="188"/>
    </location>
</feature>
<dbReference type="Proteomes" id="UP000663193">
    <property type="component" value="Chromosome 2"/>
</dbReference>
<gene>
    <name evidence="3" type="ORF">JI435_019880</name>
</gene>
<organism evidence="3 4">
    <name type="scientific">Phaeosphaeria nodorum (strain SN15 / ATCC MYA-4574 / FGSC 10173)</name>
    <name type="common">Glume blotch fungus</name>
    <name type="synonym">Parastagonospora nodorum</name>
    <dbReference type="NCBI Taxonomy" id="321614"/>
    <lineage>
        <taxon>Eukaryota</taxon>
        <taxon>Fungi</taxon>
        <taxon>Dikarya</taxon>
        <taxon>Ascomycota</taxon>
        <taxon>Pezizomycotina</taxon>
        <taxon>Dothideomycetes</taxon>
        <taxon>Pleosporomycetidae</taxon>
        <taxon>Pleosporales</taxon>
        <taxon>Pleosporineae</taxon>
        <taxon>Phaeosphaeriaceae</taxon>
        <taxon>Parastagonospora</taxon>
    </lineage>
</organism>
<evidence type="ECO:0000313" key="4">
    <source>
        <dbReference type="Proteomes" id="UP000663193"/>
    </source>
</evidence>
<dbReference type="EMBL" id="CP069024">
    <property type="protein sequence ID" value="QRC91790.1"/>
    <property type="molecule type" value="Genomic_DNA"/>
</dbReference>
<feature type="transmembrane region" description="Helical" evidence="2">
    <location>
        <begin position="208"/>
        <end position="224"/>
    </location>
</feature>
<evidence type="ECO:0000256" key="1">
    <source>
        <dbReference type="SAM" id="MobiDB-lite"/>
    </source>
</evidence>